<evidence type="ECO:0000256" key="7">
    <source>
        <dbReference type="ARBA" id="ARBA00023136"/>
    </source>
</evidence>
<evidence type="ECO:0000256" key="2">
    <source>
        <dbReference type="ARBA" id="ARBA00008566"/>
    </source>
</evidence>
<reference evidence="9" key="1">
    <citation type="journal article" date="2014" name="Int. J. Syst. Evol. Microbiol.">
        <title>Complete genome sequence of Corynebacterium casei LMG S-19264T (=DSM 44701T), isolated from a smear-ripened cheese.</title>
        <authorList>
            <consortium name="US DOE Joint Genome Institute (JGI-PGF)"/>
            <person name="Walter F."/>
            <person name="Albersmeier A."/>
            <person name="Kalinowski J."/>
            <person name="Ruckert C."/>
        </authorList>
    </citation>
    <scope>NUCLEOTIDE SEQUENCE</scope>
    <source>
        <strain evidence="9">CGMCC 1.12187</strain>
    </source>
</reference>
<feature type="transmembrane region" description="Helical" evidence="8">
    <location>
        <begin position="223"/>
        <end position="251"/>
    </location>
</feature>
<keyword evidence="4" id="KW-1003">Cell membrane</keyword>
<dbReference type="InterPro" id="IPR038665">
    <property type="entry name" value="Voltage-dep_anion_channel_sf"/>
</dbReference>
<dbReference type="AlphaFoldDB" id="A0A917M0E1"/>
<organism evidence="9 10">
    <name type="scientific">Kocuria dechangensis</name>
    <dbReference type="NCBI Taxonomy" id="1176249"/>
    <lineage>
        <taxon>Bacteria</taxon>
        <taxon>Bacillati</taxon>
        <taxon>Actinomycetota</taxon>
        <taxon>Actinomycetes</taxon>
        <taxon>Micrococcales</taxon>
        <taxon>Micrococcaceae</taxon>
        <taxon>Kocuria</taxon>
    </lineage>
</organism>
<evidence type="ECO:0000313" key="9">
    <source>
        <dbReference type="EMBL" id="GGG70946.1"/>
    </source>
</evidence>
<dbReference type="PANTHER" id="PTHR31686">
    <property type="match status" value="1"/>
</dbReference>
<evidence type="ECO:0000313" key="10">
    <source>
        <dbReference type="Proteomes" id="UP000638848"/>
    </source>
</evidence>
<reference evidence="9" key="2">
    <citation type="submission" date="2020-09" db="EMBL/GenBank/DDBJ databases">
        <authorList>
            <person name="Sun Q."/>
            <person name="Zhou Y."/>
        </authorList>
    </citation>
    <scope>NUCLEOTIDE SEQUENCE</scope>
    <source>
        <strain evidence="9">CGMCC 1.12187</strain>
    </source>
</reference>
<dbReference type="GO" id="GO:0055085">
    <property type="term" value="P:transmembrane transport"/>
    <property type="evidence" value="ECO:0007669"/>
    <property type="project" value="InterPro"/>
</dbReference>
<feature type="transmembrane region" description="Helical" evidence="8">
    <location>
        <begin position="160"/>
        <end position="183"/>
    </location>
</feature>
<feature type="transmembrane region" description="Helical" evidence="8">
    <location>
        <begin position="336"/>
        <end position="357"/>
    </location>
</feature>
<dbReference type="Gene3D" id="1.50.10.150">
    <property type="entry name" value="Voltage-dependent anion channel"/>
    <property type="match status" value="1"/>
</dbReference>
<evidence type="ECO:0000256" key="1">
    <source>
        <dbReference type="ARBA" id="ARBA00004651"/>
    </source>
</evidence>
<dbReference type="InterPro" id="IPR004695">
    <property type="entry name" value="SLAC1/Mae1/Ssu1/TehA"/>
</dbReference>
<evidence type="ECO:0000256" key="6">
    <source>
        <dbReference type="ARBA" id="ARBA00022989"/>
    </source>
</evidence>
<comment type="caution">
    <text evidence="9">The sequence shown here is derived from an EMBL/GenBank/DDBJ whole genome shotgun (WGS) entry which is preliminary data.</text>
</comment>
<dbReference type="Pfam" id="PF03595">
    <property type="entry name" value="SLAC1"/>
    <property type="match status" value="1"/>
</dbReference>
<sequence length="395" mass="39309">MGAQAQGLYRPARAGGTVRTMSLPVTPGVVVGTPDCARNAPARARGLSWSAVEHVGPAWFPAAMGTGILATCTQGLAAAVPVLHGPALLLLALAWLVLAAVGGTFLRHALRRPDRFRATVADLAVAPFYGAVSMGLLAVGSATLAVAGPHLPATATAAAWALWAAGTLLGVVTAVAHPVRLLAAGPAGRGAPTPVWALPVVPPMVSASGGAVLAGTLPPTAASAVLLLCGALFVLALSLGTVVFALAYGRLARGHALPLQGSPAIWIPLGVAGQSTAAANFVLAEADRLLPPGALAVLHELAVGYSVLALSLGAVAAGVALRVTAGALQRGMTFSLSWWSFTFPVGTMSLGLLALGTTLGAPWLLGASAAVCACLAGTVGLCLVRSVRLWGTGRP</sequence>
<dbReference type="GO" id="GO:0005886">
    <property type="term" value="C:plasma membrane"/>
    <property type="evidence" value="ECO:0007669"/>
    <property type="project" value="UniProtKB-SubCell"/>
</dbReference>
<keyword evidence="5 8" id="KW-0812">Transmembrane</keyword>
<proteinExistence type="inferred from homology"/>
<feature type="transmembrane region" description="Helical" evidence="8">
    <location>
        <begin position="263"/>
        <end position="283"/>
    </location>
</feature>
<comment type="similarity">
    <text evidence="2">Belongs to the tellurite-resistance/dicarboxylate transporter (TDT) family.</text>
</comment>
<dbReference type="PANTHER" id="PTHR31686:SF1">
    <property type="entry name" value="SULFITE EFFLUX PUMP SSU1"/>
    <property type="match status" value="1"/>
</dbReference>
<dbReference type="Proteomes" id="UP000638848">
    <property type="component" value="Unassembled WGS sequence"/>
</dbReference>
<keyword evidence="10" id="KW-1185">Reference proteome</keyword>
<keyword evidence="3" id="KW-0813">Transport</keyword>
<evidence type="ECO:0000256" key="4">
    <source>
        <dbReference type="ARBA" id="ARBA00022475"/>
    </source>
</evidence>
<feature type="transmembrane region" description="Helical" evidence="8">
    <location>
        <begin position="303"/>
        <end position="324"/>
    </location>
</feature>
<protein>
    <submittedName>
        <fullName evidence="9">C4-dicarboxylate ABC transporter</fullName>
    </submittedName>
</protein>
<evidence type="ECO:0000256" key="5">
    <source>
        <dbReference type="ARBA" id="ARBA00022692"/>
    </source>
</evidence>
<evidence type="ECO:0000256" key="8">
    <source>
        <dbReference type="SAM" id="Phobius"/>
    </source>
</evidence>
<dbReference type="EMBL" id="BMEQ01000042">
    <property type="protein sequence ID" value="GGG70946.1"/>
    <property type="molecule type" value="Genomic_DNA"/>
</dbReference>
<evidence type="ECO:0000256" key="3">
    <source>
        <dbReference type="ARBA" id="ARBA00022448"/>
    </source>
</evidence>
<comment type="subcellular location">
    <subcellularLocation>
        <location evidence="1">Cell membrane</location>
        <topology evidence="1">Multi-pass membrane protein</topology>
    </subcellularLocation>
</comment>
<feature type="transmembrane region" description="Helical" evidence="8">
    <location>
        <begin position="87"/>
        <end position="106"/>
    </location>
</feature>
<gene>
    <name evidence="9" type="ORF">GCM10011374_39460</name>
</gene>
<dbReference type="InterPro" id="IPR051629">
    <property type="entry name" value="Sulfite_efflux_TDT"/>
</dbReference>
<name>A0A917M0E1_9MICC</name>
<feature type="transmembrane region" description="Helical" evidence="8">
    <location>
        <begin position="126"/>
        <end position="148"/>
    </location>
</feature>
<feature type="transmembrane region" description="Helical" evidence="8">
    <location>
        <begin position="195"/>
        <end position="217"/>
    </location>
</feature>
<accession>A0A917M0E1</accession>
<keyword evidence="7 8" id="KW-0472">Membrane</keyword>
<feature type="transmembrane region" description="Helical" evidence="8">
    <location>
        <begin position="363"/>
        <end position="384"/>
    </location>
</feature>
<keyword evidence="6 8" id="KW-1133">Transmembrane helix</keyword>